<keyword evidence="2" id="KW-1185">Reference proteome</keyword>
<proteinExistence type="predicted"/>
<evidence type="ECO:0000313" key="2">
    <source>
        <dbReference type="Proteomes" id="UP000248584"/>
    </source>
</evidence>
<dbReference type="RefSeq" id="WP_015362271.1">
    <property type="nucleotide sequence ID" value="NZ_QKZR01000001.1"/>
</dbReference>
<reference evidence="1 2" key="1">
    <citation type="submission" date="2018-06" db="EMBL/GenBank/DDBJ databases">
        <title>Genomic Encyclopedia of Archaeal and Bacterial Type Strains, Phase II (KMG-II): from individual species to whole genera.</title>
        <authorList>
            <person name="Goeker M."/>
        </authorList>
    </citation>
    <scope>NUCLEOTIDE SEQUENCE [LARGE SCALE GENOMIC DNA]</scope>
    <source>
        <strain evidence="1 2">DSM 17205</strain>
    </source>
</reference>
<gene>
    <name evidence="1" type="ORF">LX97_01431</name>
</gene>
<protein>
    <recommendedName>
        <fullName evidence="3">tRNA modification GTPase</fullName>
    </recommendedName>
</protein>
<organism evidence="1 2">
    <name type="scientific">Nonlabens dokdonensis</name>
    <dbReference type="NCBI Taxonomy" id="328515"/>
    <lineage>
        <taxon>Bacteria</taxon>
        <taxon>Pseudomonadati</taxon>
        <taxon>Bacteroidota</taxon>
        <taxon>Flavobacteriia</taxon>
        <taxon>Flavobacteriales</taxon>
        <taxon>Flavobacteriaceae</taxon>
        <taxon>Nonlabens</taxon>
    </lineage>
</organism>
<dbReference type="EMBL" id="QKZR01000001">
    <property type="protein sequence ID" value="PZX44420.1"/>
    <property type="molecule type" value="Genomic_DNA"/>
</dbReference>
<dbReference type="Proteomes" id="UP000248584">
    <property type="component" value="Unassembled WGS sequence"/>
</dbReference>
<sequence>MKNIQILFIILAVYFSQQAYAQISFKRGYFINNSNQRTECLIRDVDWKNNPTEFDYKSSDNDVTEVITMNNVKEFGIYDISKYVRSQVQIDRSSSVFNLMDNNKEPNFKEEEVFLKVLLEGDANLYSYNDKSLNRYFFNIGSNDISQLIYKKYKTVEDEIGTNNDFRRQLFIDLKCSTISVNDVEDLGYYKSDLLKLFKKYNSCKESSYVVYGKKKNSNLIHLNVRPGLNSSSLSIKNDLANSRDLDYGTKTTVRIGLELELILGFNNNKWAIILEPTYQYYNSDPDIPNRSNTEANYQSIEFPIGLRHYLFLNEKSKAFVNGSFLYDFPLDSQVRRLDVSSDFNLAFGIGYKYSDTYSLELRYHTSRDLLRDFPSNESDYNTISIIFGYSIF</sequence>
<evidence type="ECO:0000313" key="1">
    <source>
        <dbReference type="EMBL" id="PZX44420.1"/>
    </source>
</evidence>
<evidence type="ECO:0008006" key="3">
    <source>
        <dbReference type="Google" id="ProtNLM"/>
    </source>
</evidence>
<accession>A0ABX5Q341</accession>
<name>A0ABX5Q341_9FLAO</name>
<comment type="caution">
    <text evidence="1">The sequence shown here is derived from an EMBL/GenBank/DDBJ whole genome shotgun (WGS) entry which is preliminary data.</text>
</comment>